<organism evidence="1 2">
    <name type="scientific">Parelaphostrongylus tenuis</name>
    <name type="common">Meningeal worm</name>
    <dbReference type="NCBI Taxonomy" id="148309"/>
    <lineage>
        <taxon>Eukaryota</taxon>
        <taxon>Metazoa</taxon>
        <taxon>Ecdysozoa</taxon>
        <taxon>Nematoda</taxon>
        <taxon>Chromadorea</taxon>
        <taxon>Rhabditida</taxon>
        <taxon>Rhabditina</taxon>
        <taxon>Rhabditomorpha</taxon>
        <taxon>Strongyloidea</taxon>
        <taxon>Metastrongylidae</taxon>
        <taxon>Parelaphostrongylus</taxon>
    </lineage>
</organism>
<comment type="caution">
    <text evidence="1">The sequence shown here is derived from an EMBL/GenBank/DDBJ whole genome shotgun (WGS) entry which is preliminary data.</text>
</comment>
<sequence length="95" mass="10477">MLLFYEYELRRCAQIASENIKRTGFRANVFDSCPKISTTTSKPRLSCLILCVPRGLSQNEGMCFLANLQAQGGCAGNLLAVQHIDRIDGADALHM</sequence>
<evidence type="ECO:0000313" key="2">
    <source>
        <dbReference type="Proteomes" id="UP001196413"/>
    </source>
</evidence>
<proteinExistence type="predicted"/>
<evidence type="ECO:0000313" key="1">
    <source>
        <dbReference type="EMBL" id="KAJ1371377.1"/>
    </source>
</evidence>
<dbReference type="EMBL" id="JAHQIW010006968">
    <property type="protein sequence ID" value="KAJ1371377.1"/>
    <property type="molecule type" value="Genomic_DNA"/>
</dbReference>
<keyword evidence="2" id="KW-1185">Reference proteome</keyword>
<accession>A0AAD5WIB0</accession>
<dbReference type="AlphaFoldDB" id="A0AAD5WIB0"/>
<reference evidence="1" key="1">
    <citation type="submission" date="2021-06" db="EMBL/GenBank/DDBJ databases">
        <title>Parelaphostrongylus tenuis whole genome reference sequence.</title>
        <authorList>
            <person name="Garwood T.J."/>
            <person name="Larsen P.A."/>
            <person name="Fountain-Jones N.M."/>
            <person name="Garbe J.R."/>
            <person name="Macchietto M.G."/>
            <person name="Kania S.A."/>
            <person name="Gerhold R.W."/>
            <person name="Richards J.E."/>
            <person name="Wolf T.M."/>
        </authorList>
    </citation>
    <scope>NUCLEOTIDE SEQUENCE</scope>
    <source>
        <strain evidence="1">MNPRO001-30</strain>
        <tissue evidence="1">Meninges</tissue>
    </source>
</reference>
<gene>
    <name evidence="1" type="ORF">KIN20_033320</name>
</gene>
<protein>
    <submittedName>
        <fullName evidence="1">Uncharacterized protein</fullName>
    </submittedName>
</protein>
<name>A0AAD5WIB0_PARTN</name>
<dbReference type="Proteomes" id="UP001196413">
    <property type="component" value="Unassembled WGS sequence"/>
</dbReference>